<dbReference type="SUPFAM" id="SSF81342">
    <property type="entry name" value="Transmembrane di-heme cytochromes"/>
    <property type="match status" value="1"/>
</dbReference>
<evidence type="ECO:0000256" key="14">
    <source>
        <dbReference type="ARBA" id="ARBA00023075"/>
    </source>
</evidence>
<dbReference type="InterPro" id="IPR036150">
    <property type="entry name" value="Cyt_b/b6_C_sf"/>
</dbReference>
<keyword evidence="11 20" id="KW-0249">Electron transport</keyword>
<evidence type="ECO:0000256" key="3">
    <source>
        <dbReference type="ARBA" id="ARBA00011649"/>
    </source>
</evidence>
<feature type="binding site" evidence="18">
    <location>
        <position position="201"/>
    </location>
    <ligand>
        <name>a ubiquinone</name>
        <dbReference type="ChEBI" id="CHEBI:16389"/>
    </ligand>
</feature>
<evidence type="ECO:0000256" key="8">
    <source>
        <dbReference type="ARBA" id="ARBA00022692"/>
    </source>
</evidence>
<keyword evidence="10" id="KW-0999">Mitochondrion inner membrane</keyword>
<dbReference type="GO" id="GO:0005743">
    <property type="term" value="C:mitochondrial inner membrane"/>
    <property type="evidence" value="ECO:0007669"/>
    <property type="project" value="UniProtKB-SubCell"/>
</dbReference>
<feature type="transmembrane region" description="Helical" evidence="20">
    <location>
        <begin position="220"/>
        <end position="242"/>
    </location>
</feature>
<dbReference type="InterPro" id="IPR016174">
    <property type="entry name" value="Di-haem_cyt_TM"/>
</dbReference>
<comment type="similarity">
    <text evidence="17 20">Belongs to the cytochrome b family.</text>
</comment>
<dbReference type="PROSITE" id="PS51002">
    <property type="entry name" value="CYTB_NTER"/>
    <property type="match status" value="1"/>
</dbReference>
<keyword evidence="6 19" id="KW-0349">Heme</keyword>
<dbReference type="InterPro" id="IPR030689">
    <property type="entry name" value="Cytochrome_b"/>
</dbReference>
<evidence type="ECO:0000313" key="23">
    <source>
        <dbReference type="EMBL" id="AOY39757.1"/>
    </source>
</evidence>
<evidence type="ECO:0000256" key="4">
    <source>
        <dbReference type="ARBA" id="ARBA00013531"/>
    </source>
</evidence>
<dbReference type="InterPro" id="IPR048260">
    <property type="entry name" value="Cytochrome_b_C_euk/bac"/>
</dbReference>
<feature type="transmembrane region" description="Helical" evidence="20">
    <location>
        <begin position="288"/>
        <end position="307"/>
    </location>
</feature>
<evidence type="ECO:0000256" key="2">
    <source>
        <dbReference type="ARBA" id="ARBA00004448"/>
    </source>
</evidence>
<dbReference type="CDD" id="cd00284">
    <property type="entry name" value="Cytochrome_b_N"/>
    <property type="match status" value="1"/>
</dbReference>
<keyword evidence="12 20" id="KW-1133">Transmembrane helix</keyword>
<geneLocation type="mitochondrion" evidence="23"/>
<keyword evidence="7 20" id="KW-0679">Respiratory chain</keyword>
<dbReference type="InterPro" id="IPR005798">
    <property type="entry name" value="Cyt_b/b6_C"/>
</dbReference>
<dbReference type="Gene3D" id="1.20.810.10">
    <property type="entry name" value="Cytochrome Bc1 Complex, Chain C"/>
    <property type="match status" value="1"/>
</dbReference>
<evidence type="ECO:0000256" key="19">
    <source>
        <dbReference type="PIRSR" id="PIRSR038885-2"/>
    </source>
</evidence>
<dbReference type="InterPro" id="IPR048259">
    <property type="entry name" value="Cytochrome_b_N_euk/bac"/>
</dbReference>
<dbReference type="FunFam" id="1.20.810.10:FF:000002">
    <property type="entry name" value="Cytochrome b"/>
    <property type="match status" value="1"/>
</dbReference>
<feature type="transmembrane region" description="Helical" evidence="20">
    <location>
        <begin position="77"/>
        <end position="98"/>
    </location>
</feature>
<dbReference type="GO" id="GO:0008121">
    <property type="term" value="F:quinol-cytochrome-c reductase activity"/>
    <property type="evidence" value="ECO:0007669"/>
    <property type="project" value="InterPro"/>
</dbReference>
<evidence type="ECO:0000259" key="22">
    <source>
        <dbReference type="PROSITE" id="PS51003"/>
    </source>
</evidence>
<evidence type="ECO:0000256" key="5">
    <source>
        <dbReference type="ARBA" id="ARBA00022448"/>
    </source>
</evidence>
<evidence type="ECO:0000259" key="21">
    <source>
        <dbReference type="PROSITE" id="PS51002"/>
    </source>
</evidence>
<dbReference type="GO" id="GO:0045275">
    <property type="term" value="C:respiratory chain complex III"/>
    <property type="evidence" value="ECO:0007669"/>
    <property type="project" value="InterPro"/>
</dbReference>
<feature type="transmembrane region" description="Helical" evidence="20">
    <location>
        <begin position="178"/>
        <end position="199"/>
    </location>
</feature>
<dbReference type="EMBL" id="KX035200">
    <property type="protein sequence ID" value="AOY39757.1"/>
    <property type="molecule type" value="Genomic_DNA"/>
</dbReference>
<feature type="binding site" description="axial binding residue" evidence="19">
    <location>
        <position position="97"/>
    </location>
    <ligand>
        <name>heme b</name>
        <dbReference type="ChEBI" id="CHEBI:60344"/>
        <label>b566</label>
    </ligand>
    <ligandPart>
        <name>Fe</name>
        <dbReference type="ChEBI" id="CHEBI:18248"/>
    </ligandPart>
</feature>
<dbReference type="PANTHER" id="PTHR19271:SF16">
    <property type="entry name" value="CYTOCHROME B"/>
    <property type="match status" value="1"/>
</dbReference>
<accession>A0A343A5C9</accession>
<dbReference type="Pfam" id="PF00033">
    <property type="entry name" value="Cytochrome_B"/>
    <property type="match status" value="1"/>
</dbReference>
<feature type="transmembrane region" description="Helical" evidence="20">
    <location>
        <begin position="319"/>
        <end position="338"/>
    </location>
</feature>
<comment type="subunit">
    <text evidence="3">The main subunits of complex b-c1 are: cytochrome b, cytochrome c1 and the Rieske protein.</text>
</comment>
<keyword evidence="8 20" id="KW-0812">Transmembrane</keyword>
<dbReference type="Pfam" id="PF00032">
    <property type="entry name" value="Cytochrom_B_C"/>
    <property type="match status" value="1"/>
</dbReference>
<evidence type="ECO:0000256" key="20">
    <source>
        <dbReference type="RuleBase" id="RU362117"/>
    </source>
</evidence>
<dbReference type="PROSITE" id="PS51003">
    <property type="entry name" value="CYTB_CTER"/>
    <property type="match status" value="1"/>
</dbReference>
<dbReference type="PANTHER" id="PTHR19271">
    <property type="entry name" value="CYTOCHROME B"/>
    <property type="match status" value="1"/>
</dbReference>
<dbReference type="GO" id="GO:0006122">
    <property type="term" value="P:mitochondrial electron transport, ubiquinol to cytochrome c"/>
    <property type="evidence" value="ECO:0007669"/>
    <property type="project" value="TreeGrafter"/>
</dbReference>
<evidence type="ECO:0000256" key="12">
    <source>
        <dbReference type="ARBA" id="ARBA00022989"/>
    </source>
</evidence>
<sequence length="379" mass="43601">MMKLIKMSPLIKITNKTLINLPTPTNISSMWNFGSLLGMCLLIQIMTGLFLAMHYCSNIEMAFNSISHICRDINYGWLLRTFHANGASLFFICLYTHIGRGLYYKSFILIETWMTGVTILFMVMATAFLGYVLPWGQMSFWGATVITNMLSAIPYLGSMIVQWIWGGFAVDNATLSRFFTFHFIMPFIVLAMIIIHLMFLHQTGSNNPLGTNSNIDKTPFHALFTFKDIIGMILMMFLLSLISLQYPYMLGDPDNFIPANPLVTPIHIQPEWYFLFAYAILRSIPSKLGGVIALVMSITVLYFLPFINNSKFSSTQFYPINKLLFWVFITIISLLTWLGSQPVEIPFIMMGQILTIMYFMYFMINPILMKLWDHLIFKM</sequence>
<evidence type="ECO:0000256" key="18">
    <source>
        <dbReference type="PIRSR" id="PIRSR038885-1"/>
    </source>
</evidence>
<dbReference type="InterPro" id="IPR027387">
    <property type="entry name" value="Cytb/b6-like_sf"/>
</dbReference>
<evidence type="ECO:0000256" key="16">
    <source>
        <dbReference type="ARBA" id="ARBA00023136"/>
    </source>
</evidence>
<keyword evidence="14" id="KW-0830">Ubiquinone</keyword>
<keyword evidence="9 19" id="KW-0479">Metal-binding</keyword>
<dbReference type="GO" id="GO:0016491">
    <property type="term" value="F:oxidoreductase activity"/>
    <property type="evidence" value="ECO:0007669"/>
    <property type="project" value="UniProtKB-UniRule"/>
</dbReference>
<feature type="binding site" description="axial binding residue" evidence="19">
    <location>
        <position position="182"/>
    </location>
    <ligand>
        <name>heme b</name>
        <dbReference type="ChEBI" id="CHEBI:60344"/>
        <label>b562</label>
    </ligand>
    <ligandPart>
        <name>Fe</name>
        <dbReference type="ChEBI" id="CHEBI:18248"/>
    </ligandPart>
</feature>
<feature type="binding site" description="axial binding residue" evidence="19">
    <location>
        <position position="83"/>
    </location>
    <ligand>
        <name>heme b</name>
        <dbReference type="ChEBI" id="CHEBI:60344"/>
        <label>b562</label>
    </ligand>
    <ligandPart>
        <name>Fe</name>
        <dbReference type="ChEBI" id="CHEBI:18248"/>
    </ligandPart>
</feature>
<dbReference type="CDD" id="cd00290">
    <property type="entry name" value="cytochrome_b_C"/>
    <property type="match status" value="1"/>
</dbReference>
<proteinExistence type="inferred from homology"/>
<feature type="transmembrane region" description="Helical" evidence="20">
    <location>
        <begin position="145"/>
        <end position="166"/>
    </location>
</feature>
<comment type="subcellular location">
    <subcellularLocation>
        <location evidence="2">Mitochondrion inner membrane</location>
        <topology evidence="2">Multi-pass membrane protein</topology>
    </subcellularLocation>
</comment>
<feature type="transmembrane region" description="Helical" evidence="20">
    <location>
        <begin position="110"/>
        <end position="133"/>
    </location>
</feature>
<dbReference type="InterPro" id="IPR005797">
    <property type="entry name" value="Cyt_b/b6_N"/>
</dbReference>
<name>A0A343A5C9_9CUCU</name>
<feature type="domain" description="Cytochrome b/b6 C-terminal region profile" evidence="22">
    <location>
        <begin position="210"/>
        <end position="379"/>
    </location>
</feature>
<evidence type="ECO:0000256" key="9">
    <source>
        <dbReference type="ARBA" id="ARBA00022723"/>
    </source>
</evidence>
<gene>
    <name evidence="23" type="primary">cob</name>
</gene>
<feature type="transmembrane region" description="Helical" evidence="20">
    <location>
        <begin position="345"/>
        <end position="364"/>
    </location>
</feature>
<evidence type="ECO:0000256" key="1">
    <source>
        <dbReference type="ARBA" id="ARBA00002566"/>
    </source>
</evidence>
<comment type="function">
    <text evidence="1 20">Component of the ubiquinol-cytochrome c reductase complex (complex III or cytochrome b-c1 complex) that is part of the mitochondrial respiratory chain. The b-c1 complex mediates electron transfer from ubiquinol to cytochrome c. Contributes to the generation of a proton gradient across the mitochondrial membrane that is then used for ATP synthesis.</text>
</comment>
<keyword evidence="5 20" id="KW-0813">Transport</keyword>
<evidence type="ECO:0000256" key="7">
    <source>
        <dbReference type="ARBA" id="ARBA00022660"/>
    </source>
</evidence>
<evidence type="ECO:0000256" key="13">
    <source>
        <dbReference type="ARBA" id="ARBA00023004"/>
    </source>
</evidence>
<feature type="binding site" description="axial binding residue" evidence="19">
    <location>
        <position position="196"/>
    </location>
    <ligand>
        <name>heme b</name>
        <dbReference type="ChEBI" id="CHEBI:60344"/>
        <label>b566</label>
    </ligand>
    <ligandPart>
        <name>Fe</name>
        <dbReference type="ChEBI" id="CHEBI:18248"/>
    </ligandPart>
</feature>
<evidence type="ECO:0000256" key="10">
    <source>
        <dbReference type="ARBA" id="ARBA00022792"/>
    </source>
</evidence>
<evidence type="ECO:0000256" key="6">
    <source>
        <dbReference type="ARBA" id="ARBA00022617"/>
    </source>
</evidence>
<feature type="domain" description="Cytochrome b/b6 N-terminal region profile" evidence="21">
    <location>
        <begin position="1"/>
        <end position="209"/>
    </location>
</feature>
<keyword evidence="13 19" id="KW-0408">Iron</keyword>
<protein>
    <recommendedName>
        <fullName evidence="4 20">Cytochrome b</fullName>
    </recommendedName>
</protein>
<dbReference type="PIRSF" id="PIRSF038885">
    <property type="entry name" value="COB"/>
    <property type="match status" value="1"/>
</dbReference>
<comment type="cofactor">
    <cofactor evidence="19">
        <name>heme</name>
        <dbReference type="ChEBI" id="CHEBI:30413"/>
    </cofactor>
    <text evidence="19">Binds 2 heme groups non-covalently.</text>
</comment>
<comment type="cofactor">
    <cofactor evidence="20">
        <name>heme b</name>
        <dbReference type="ChEBI" id="CHEBI:60344"/>
    </cofactor>
    <text evidence="20">Binds 2 heme groups non-covalently.</text>
</comment>
<keyword evidence="15 20" id="KW-0496">Mitochondrion</keyword>
<organism evidence="23">
    <name type="scientific">Hylastes opacus</name>
    <dbReference type="NCBI Taxonomy" id="1002010"/>
    <lineage>
        <taxon>Eukaryota</taxon>
        <taxon>Metazoa</taxon>
        <taxon>Ecdysozoa</taxon>
        <taxon>Arthropoda</taxon>
        <taxon>Hexapoda</taxon>
        <taxon>Insecta</taxon>
        <taxon>Pterygota</taxon>
        <taxon>Neoptera</taxon>
        <taxon>Endopterygota</taxon>
        <taxon>Coleoptera</taxon>
        <taxon>Polyphaga</taxon>
        <taxon>Cucujiformia</taxon>
        <taxon>Curculionidae</taxon>
        <taxon>Scolytinae</taxon>
        <taxon>Hylastes</taxon>
    </lineage>
</organism>
<reference evidence="23" key="1">
    <citation type="submission" date="2016-04" db="EMBL/GenBank/DDBJ databases">
        <title>Mitochondria of Scolytid beetles.</title>
        <authorList>
            <person name="Miller K."/>
            <person name="Linard B."/>
            <person name="Vogler A.P."/>
        </authorList>
    </citation>
    <scope>NUCLEOTIDE SEQUENCE</scope>
</reference>
<evidence type="ECO:0000256" key="11">
    <source>
        <dbReference type="ARBA" id="ARBA00022982"/>
    </source>
</evidence>
<dbReference type="AlphaFoldDB" id="A0A343A5C9"/>
<evidence type="ECO:0000256" key="15">
    <source>
        <dbReference type="ARBA" id="ARBA00023128"/>
    </source>
</evidence>
<dbReference type="SUPFAM" id="SSF81648">
    <property type="entry name" value="a domain/subunit of cytochrome bc1 complex (Ubiquinol-cytochrome c reductase)"/>
    <property type="match status" value="1"/>
</dbReference>
<feature type="transmembrane region" description="Helical" evidence="20">
    <location>
        <begin position="33"/>
        <end position="56"/>
    </location>
</feature>
<keyword evidence="16 20" id="KW-0472">Membrane</keyword>
<dbReference type="GO" id="GO:0046872">
    <property type="term" value="F:metal ion binding"/>
    <property type="evidence" value="ECO:0007669"/>
    <property type="project" value="UniProtKB-UniRule"/>
</dbReference>
<evidence type="ECO:0000256" key="17">
    <source>
        <dbReference type="ARBA" id="ARBA00061233"/>
    </source>
</evidence>